<dbReference type="GO" id="GO:0046686">
    <property type="term" value="P:response to cadmium ion"/>
    <property type="evidence" value="ECO:0007669"/>
    <property type="project" value="UniProtKB-KW"/>
</dbReference>
<dbReference type="Pfam" id="PF25954">
    <property type="entry name" value="Beta-barrel_RND_2"/>
    <property type="match status" value="1"/>
</dbReference>
<gene>
    <name evidence="9" type="ORF">BE17_41030</name>
</gene>
<feature type="domain" description="CzcB-like barrel-sandwich hybrid" evidence="7">
    <location>
        <begin position="166"/>
        <end position="306"/>
    </location>
</feature>
<dbReference type="NCBIfam" id="TIGR01730">
    <property type="entry name" value="RND_mfp"/>
    <property type="match status" value="1"/>
</dbReference>
<comment type="caution">
    <text evidence="9">The sequence shown here is derived from an EMBL/GenBank/DDBJ whole genome shotgun (WGS) entry which is preliminary data.</text>
</comment>
<dbReference type="InterPro" id="IPR058649">
    <property type="entry name" value="CzcB_C"/>
</dbReference>
<comment type="function">
    <text evidence="5">CzcA and CzcB together would act in zinc efflux nearly as effectively as the complete czc efflux system (CzcABC). The CzcB protein is thought to funnel zinc cations to the CzcA transport protein.</text>
</comment>
<organism evidence="9 10">
    <name type="scientific">Sorangium cellulosum</name>
    <name type="common">Polyangium cellulosum</name>
    <dbReference type="NCBI Taxonomy" id="56"/>
    <lineage>
        <taxon>Bacteria</taxon>
        <taxon>Pseudomonadati</taxon>
        <taxon>Myxococcota</taxon>
        <taxon>Polyangia</taxon>
        <taxon>Polyangiales</taxon>
        <taxon>Polyangiaceae</taxon>
        <taxon>Sorangium</taxon>
    </lineage>
</organism>
<dbReference type="Proteomes" id="UP000075635">
    <property type="component" value="Unassembled WGS sequence"/>
</dbReference>
<dbReference type="Gene3D" id="2.40.420.20">
    <property type="match status" value="1"/>
</dbReference>
<comment type="similarity">
    <text evidence="1">Belongs to the membrane fusion protein (MFP) (TC 8.A.1) family.</text>
</comment>
<dbReference type="InterPro" id="IPR051909">
    <property type="entry name" value="MFP_Cation_Efflux"/>
</dbReference>
<evidence type="ECO:0000256" key="3">
    <source>
        <dbReference type="ARBA" id="ARBA00022833"/>
    </source>
</evidence>
<dbReference type="SUPFAM" id="SSF111369">
    <property type="entry name" value="HlyD-like secretion proteins"/>
    <property type="match status" value="1"/>
</dbReference>
<feature type="domain" description="CzcB-like C-terminal circularly permuted SH3-like" evidence="8">
    <location>
        <begin position="391"/>
        <end position="452"/>
    </location>
</feature>
<dbReference type="EMBL" id="JEMB01001552">
    <property type="protein sequence ID" value="KYF86392.1"/>
    <property type="molecule type" value="Genomic_DNA"/>
</dbReference>
<dbReference type="GO" id="GO:0046914">
    <property type="term" value="F:transition metal ion binding"/>
    <property type="evidence" value="ECO:0007669"/>
    <property type="project" value="TreeGrafter"/>
</dbReference>
<evidence type="ECO:0000256" key="2">
    <source>
        <dbReference type="ARBA" id="ARBA00022448"/>
    </source>
</evidence>
<evidence type="ECO:0000256" key="1">
    <source>
        <dbReference type="ARBA" id="ARBA00009477"/>
    </source>
</evidence>
<dbReference type="FunFam" id="2.40.420.20:FF:000006">
    <property type="entry name" value="RND family efflux transporter MFP subunit"/>
    <property type="match status" value="1"/>
</dbReference>
<dbReference type="GO" id="GO:0016020">
    <property type="term" value="C:membrane"/>
    <property type="evidence" value="ECO:0007669"/>
    <property type="project" value="InterPro"/>
</dbReference>
<evidence type="ECO:0000256" key="4">
    <source>
        <dbReference type="ARBA" id="ARBA00043263"/>
    </source>
</evidence>
<keyword evidence="3" id="KW-0862">Zinc</keyword>
<name>A0A150S1R0_SORCE</name>
<dbReference type="InterPro" id="IPR058647">
    <property type="entry name" value="BSH_CzcB-like"/>
</dbReference>
<dbReference type="GO" id="GO:0060003">
    <property type="term" value="P:copper ion export"/>
    <property type="evidence" value="ECO:0007669"/>
    <property type="project" value="TreeGrafter"/>
</dbReference>
<dbReference type="InterPro" id="IPR058792">
    <property type="entry name" value="Beta-barrel_RND_2"/>
</dbReference>
<evidence type="ECO:0000259" key="8">
    <source>
        <dbReference type="Pfam" id="PF25975"/>
    </source>
</evidence>
<keyword evidence="4" id="KW-0105">Cadmium resistance</keyword>
<sequence>MAGRTHAHAVHVHAGRVHVVLLLLLAAVAGCGRREADRAAQEPEKVAAKAPAGPSAEGALCKEHGVLEALCTKCNPRLAPVFQARGDWCEEHGLPESICPICHPERGGKPAADVRRDEAPPDGTKVKLRARDTARLAGILTAKAVERQGGGGIPATARIVYDALKVAEINARAPGVVQKLLVDVGSEVKKGAPLAVIDSADVGADRSRLAGALSRSRAAEENLRREEQLEKEGLASRRSVLAAQQELDTARAEHASLAASLAVVGASAGGGSGYTLATPLAGVVTQRRATVGRLVGVEETLFEVVDVSSMWAELDVPETELPAVSLKQPVVIEVDGLEGRKLEGEITYVSPAIDPATRTARARVPLANPGGALRANMFGRARILAPARAAVMVPRAAIQRARTAKLAFVRLADDQFEARRVEIGATEGDLVEVVKGVRPGEEVATEGSFLLKTETLKESIGAGCCGED</sequence>
<dbReference type="Pfam" id="PF25975">
    <property type="entry name" value="CzcB_C"/>
    <property type="match status" value="1"/>
</dbReference>
<proteinExistence type="inferred from homology"/>
<evidence type="ECO:0000313" key="9">
    <source>
        <dbReference type="EMBL" id="KYF86392.1"/>
    </source>
</evidence>
<evidence type="ECO:0000313" key="10">
    <source>
        <dbReference type="Proteomes" id="UP000075635"/>
    </source>
</evidence>
<dbReference type="InterPro" id="IPR006143">
    <property type="entry name" value="RND_pump_MFP"/>
</dbReference>
<dbReference type="Pfam" id="PF25973">
    <property type="entry name" value="BSH_CzcB"/>
    <property type="match status" value="1"/>
</dbReference>
<dbReference type="Gene3D" id="2.40.50.100">
    <property type="match status" value="1"/>
</dbReference>
<dbReference type="Gene3D" id="2.40.30.170">
    <property type="match status" value="1"/>
</dbReference>
<protein>
    <submittedName>
        <fullName evidence="9">RND transporter</fullName>
    </submittedName>
</protein>
<dbReference type="FunFam" id="2.40.30.170:FF:000010">
    <property type="entry name" value="Efflux RND transporter periplasmic adaptor subunit"/>
    <property type="match status" value="1"/>
</dbReference>
<evidence type="ECO:0000259" key="6">
    <source>
        <dbReference type="Pfam" id="PF25954"/>
    </source>
</evidence>
<accession>A0A150S1R0</accession>
<dbReference type="PROSITE" id="PS51257">
    <property type="entry name" value="PROKAR_LIPOPROTEIN"/>
    <property type="match status" value="1"/>
</dbReference>
<dbReference type="PANTHER" id="PTHR30097">
    <property type="entry name" value="CATION EFFLUX SYSTEM PROTEIN CUSB"/>
    <property type="match status" value="1"/>
</dbReference>
<dbReference type="GO" id="GO:0022857">
    <property type="term" value="F:transmembrane transporter activity"/>
    <property type="evidence" value="ECO:0007669"/>
    <property type="project" value="InterPro"/>
</dbReference>
<reference evidence="9 10" key="1">
    <citation type="submission" date="2014-02" db="EMBL/GenBank/DDBJ databases">
        <title>The small core and large imbalanced accessory genome model reveals a collaborative survival strategy of Sorangium cellulosum strains in nature.</title>
        <authorList>
            <person name="Han K."/>
            <person name="Peng R."/>
            <person name="Blom J."/>
            <person name="Li Y.-Z."/>
        </authorList>
    </citation>
    <scope>NUCLEOTIDE SEQUENCE [LARGE SCALE GENOMIC DNA]</scope>
    <source>
        <strain evidence="9 10">So0011-07</strain>
    </source>
</reference>
<dbReference type="PANTHER" id="PTHR30097:SF4">
    <property type="entry name" value="SLR6042 PROTEIN"/>
    <property type="match status" value="1"/>
</dbReference>
<feature type="domain" description="CusB-like beta-barrel" evidence="6">
    <location>
        <begin position="310"/>
        <end position="384"/>
    </location>
</feature>
<evidence type="ECO:0000259" key="7">
    <source>
        <dbReference type="Pfam" id="PF25973"/>
    </source>
</evidence>
<dbReference type="AlphaFoldDB" id="A0A150S1R0"/>
<dbReference type="GO" id="GO:0015679">
    <property type="term" value="P:plasma membrane copper ion transport"/>
    <property type="evidence" value="ECO:0007669"/>
    <property type="project" value="TreeGrafter"/>
</dbReference>
<keyword evidence="2" id="KW-0813">Transport</keyword>
<evidence type="ECO:0000256" key="5">
    <source>
        <dbReference type="ARBA" id="ARBA00058766"/>
    </source>
</evidence>
<dbReference type="GO" id="GO:0030288">
    <property type="term" value="C:outer membrane-bounded periplasmic space"/>
    <property type="evidence" value="ECO:0007669"/>
    <property type="project" value="TreeGrafter"/>
</dbReference>